<organism evidence="3 4">
    <name type="scientific">Penicillium malachiteum</name>
    <dbReference type="NCBI Taxonomy" id="1324776"/>
    <lineage>
        <taxon>Eukaryota</taxon>
        <taxon>Fungi</taxon>
        <taxon>Dikarya</taxon>
        <taxon>Ascomycota</taxon>
        <taxon>Pezizomycotina</taxon>
        <taxon>Eurotiomycetes</taxon>
        <taxon>Eurotiomycetidae</taxon>
        <taxon>Eurotiales</taxon>
        <taxon>Aspergillaceae</taxon>
        <taxon>Penicillium</taxon>
    </lineage>
</organism>
<name>A0AAD6HQ69_9EURO</name>
<proteinExistence type="predicted"/>
<evidence type="ECO:0000313" key="3">
    <source>
        <dbReference type="EMBL" id="KAJ5732204.1"/>
    </source>
</evidence>
<evidence type="ECO:0000313" key="4">
    <source>
        <dbReference type="Proteomes" id="UP001215712"/>
    </source>
</evidence>
<reference evidence="3" key="2">
    <citation type="submission" date="2023-01" db="EMBL/GenBank/DDBJ databases">
        <authorList>
            <person name="Petersen C."/>
        </authorList>
    </citation>
    <scope>NUCLEOTIDE SEQUENCE</scope>
    <source>
        <strain evidence="3">IBT 17514</strain>
    </source>
</reference>
<keyword evidence="2" id="KW-0812">Transmembrane</keyword>
<dbReference type="Proteomes" id="UP001215712">
    <property type="component" value="Unassembled WGS sequence"/>
</dbReference>
<keyword evidence="2" id="KW-1133">Transmembrane helix</keyword>
<feature type="compositionally biased region" description="Polar residues" evidence="1">
    <location>
        <begin position="206"/>
        <end position="242"/>
    </location>
</feature>
<feature type="region of interest" description="Disordered" evidence="1">
    <location>
        <begin position="199"/>
        <end position="242"/>
    </location>
</feature>
<comment type="caution">
    <text evidence="3">The sequence shown here is derived from an EMBL/GenBank/DDBJ whole genome shotgun (WGS) entry which is preliminary data.</text>
</comment>
<reference evidence="3" key="1">
    <citation type="journal article" date="2023" name="IMA Fungus">
        <title>Comparative genomic study of the Penicillium genus elucidates a diverse pangenome and 15 lateral gene transfer events.</title>
        <authorList>
            <person name="Petersen C."/>
            <person name="Sorensen T."/>
            <person name="Nielsen M.R."/>
            <person name="Sondergaard T.E."/>
            <person name="Sorensen J.L."/>
            <person name="Fitzpatrick D.A."/>
            <person name="Frisvad J.C."/>
            <person name="Nielsen K.L."/>
        </authorList>
    </citation>
    <scope>NUCLEOTIDE SEQUENCE</scope>
    <source>
        <strain evidence="3">IBT 17514</strain>
    </source>
</reference>
<protein>
    <submittedName>
        <fullName evidence="3">Uncharacterized protein</fullName>
    </submittedName>
</protein>
<sequence>MSNSNSSSNHFTCPSGGSWYACPNEPHFIGCCSSDPCTNVPANSTTPCPDIYPASFDPSIFNEFRPNACIGAANSNWITCNFTNPPFLGCCSINTYCNDSMIVCPDDDLLAAAWSPGQYALFQDKGTDDDDDGDSGGGSGLSGGAIAGIVVGAVAALVIVGLLVWFFMRRRNKKAAAMTGQGNTPSVVQGEHQSVYPGEYGYQHPSPASASYDSRFSSPAGTNTGAGRNSKYMSTSSAGTSLPSLSPAIPSESGRQIHEIHSIAGSETMSQHKWASSQNYGLGMHGAQKPEPIQELDGGMAQTHELEAGSRP</sequence>
<evidence type="ECO:0000256" key="2">
    <source>
        <dbReference type="SAM" id="Phobius"/>
    </source>
</evidence>
<dbReference type="CDD" id="cd12087">
    <property type="entry name" value="TM_EGFR-like"/>
    <property type="match status" value="1"/>
</dbReference>
<accession>A0AAD6HQ69</accession>
<dbReference type="PANTHER" id="PTHR16861:SF7">
    <property type="entry name" value="MEMBRANE ANCHOR OPY2 N-TERMINAL DOMAIN-CONTAINING PROTEIN"/>
    <property type="match status" value="1"/>
</dbReference>
<keyword evidence="2" id="KW-0472">Membrane</keyword>
<dbReference type="EMBL" id="JAQJAN010000004">
    <property type="protein sequence ID" value="KAJ5732204.1"/>
    <property type="molecule type" value="Genomic_DNA"/>
</dbReference>
<feature type="transmembrane region" description="Helical" evidence="2">
    <location>
        <begin position="145"/>
        <end position="168"/>
    </location>
</feature>
<gene>
    <name evidence="3" type="ORF">N7493_003685</name>
</gene>
<keyword evidence="4" id="KW-1185">Reference proteome</keyword>
<dbReference type="AlphaFoldDB" id="A0AAD6HQ69"/>
<dbReference type="PANTHER" id="PTHR16861">
    <property type="entry name" value="GLYCOPROTEIN 38"/>
    <property type="match status" value="1"/>
</dbReference>
<evidence type="ECO:0000256" key="1">
    <source>
        <dbReference type="SAM" id="MobiDB-lite"/>
    </source>
</evidence>